<feature type="compositionally biased region" description="Low complexity" evidence="1">
    <location>
        <begin position="17"/>
        <end position="31"/>
    </location>
</feature>
<proteinExistence type="predicted"/>
<accession>A0A388SW26</accession>
<dbReference type="EMBL" id="BGZL01000005">
    <property type="protein sequence ID" value="GBQ00769.1"/>
    <property type="molecule type" value="Genomic_DNA"/>
</dbReference>
<protein>
    <submittedName>
        <fullName evidence="2">Uncharacterized protein</fullName>
    </submittedName>
</protein>
<comment type="caution">
    <text evidence="2">The sequence shown here is derived from an EMBL/GenBank/DDBJ whole genome shotgun (WGS) entry which is preliminary data.</text>
</comment>
<dbReference type="RefSeq" id="WP_162602697.1">
    <property type="nucleotide sequence ID" value="NZ_BGZL01000005.1"/>
</dbReference>
<evidence type="ECO:0000313" key="3">
    <source>
        <dbReference type="Proteomes" id="UP000265354"/>
    </source>
</evidence>
<dbReference type="Proteomes" id="UP000265354">
    <property type="component" value="Unassembled WGS sequence"/>
</dbReference>
<sequence length="58" mass="6097">MAQLLWRQGEMKHGSTAHDAAARASAFQDRATSGRSAEHNSTATILSQPGRPAPGVPL</sequence>
<dbReference type="AlphaFoldDB" id="A0A388SW26"/>
<reference evidence="2 3" key="1">
    <citation type="submission" date="2018-07" db="EMBL/GenBank/DDBJ databases">
        <title>Whole Genome Shotgun Sequence of Streptomyces spongiicola strain 531S.</title>
        <authorList>
            <person name="Dohra H."/>
            <person name="Kodani S."/>
        </authorList>
    </citation>
    <scope>NUCLEOTIDE SEQUENCE [LARGE SCALE GENOMIC DNA]</scope>
    <source>
        <strain evidence="2 3">531S</strain>
    </source>
</reference>
<name>A0A388SW26_9ACTN</name>
<gene>
    <name evidence="2" type="ORF">SSP531S_21900</name>
</gene>
<evidence type="ECO:0000256" key="1">
    <source>
        <dbReference type="SAM" id="MobiDB-lite"/>
    </source>
</evidence>
<feature type="region of interest" description="Disordered" evidence="1">
    <location>
        <begin position="1"/>
        <end position="58"/>
    </location>
</feature>
<organism evidence="2 3">
    <name type="scientific">Streptomyces spongiicola</name>
    <dbReference type="NCBI Taxonomy" id="1690221"/>
    <lineage>
        <taxon>Bacteria</taxon>
        <taxon>Bacillati</taxon>
        <taxon>Actinomycetota</taxon>
        <taxon>Actinomycetes</taxon>
        <taxon>Kitasatosporales</taxon>
        <taxon>Streptomycetaceae</taxon>
        <taxon>Streptomyces</taxon>
    </lineage>
</organism>
<feature type="compositionally biased region" description="Polar residues" evidence="1">
    <location>
        <begin position="33"/>
        <end position="47"/>
    </location>
</feature>
<evidence type="ECO:0000313" key="2">
    <source>
        <dbReference type="EMBL" id="GBQ00769.1"/>
    </source>
</evidence>